<protein>
    <submittedName>
        <fullName evidence="1">Uncharacterized protein</fullName>
    </submittedName>
</protein>
<dbReference type="Proteomes" id="UP000198878">
    <property type="component" value="Unassembled WGS sequence"/>
</dbReference>
<name>A0A1H5QXX3_9PSEU</name>
<dbReference type="STRING" id="218821.SAMN05421837_10544"/>
<evidence type="ECO:0000313" key="2">
    <source>
        <dbReference type="Proteomes" id="UP000198878"/>
    </source>
</evidence>
<accession>A0A1H5QXX3</accession>
<organism evidence="1 2">
    <name type="scientific">Amycolatopsis pretoriensis</name>
    <dbReference type="NCBI Taxonomy" id="218821"/>
    <lineage>
        <taxon>Bacteria</taxon>
        <taxon>Bacillati</taxon>
        <taxon>Actinomycetota</taxon>
        <taxon>Actinomycetes</taxon>
        <taxon>Pseudonocardiales</taxon>
        <taxon>Pseudonocardiaceae</taxon>
        <taxon>Amycolatopsis</taxon>
    </lineage>
</organism>
<gene>
    <name evidence="1" type="ORF">SAMN05421837_10544</name>
</gene>
<keyword evidence="2" id="KW-1185">Reference proteome</keyword>
<dbReference type="EMBL" id="FNUJ01000005">
    <property type="protein sequence ID" value="SEF30181.1"/>
    <property type="molecule type" value="Genomic_DNA"/>
</dbReference>
<sequence>MSRQQMMPGFKVGSGIGRKLVGLAIVVALVVFVVSSPLEAAALVRHFVHSLVTFFHSF</sequence>
<reference evidence="2" key="1">
    <citation type="submission" date="2016-10" db="EMBL/GenBank/DDBJ databases">
        <authorList>
            <person name="Varghese N."/>
            <person name="Submissions S."/>
        </authorList>
    </citation>
    <scope>NUCLEOTIDE SEQUENCE [LARGE SCALE GENOMIC DNA]</scope>
    <source>
        <strain evidence="2">DSM 44654</strain>
    </source>
</reference>
<dbReference type="RefSeq" id="WP_158104195.1">
    <property type="nucleotide sequence ID" value="NZ_FNUJ01000005.1"/>
</dbReference>
<proteinExistence type="predicted"/>
<evidence type="ECO:0000313" key="1">
    <source>
        <dbReference type="EMBL" id="SEF30181.1"/>
    </source>
</evidence>
<dbReference type="AlphaFoldDB" id="A0A1H5QXX3"/>